<organism evidence="1 2">
    <name type="scientific">Acanthoscelides obtectus</name>
    <name type="common">Bean weevil</name>
    <name type="synonym">Bruchus obtectus</name>
    <dbReference type="NCBI Taxonomy" id="200917"/>
    <lineage>
        <taxon>Eukaryota</taxon>
        <taxon>Metazoa</taxon>
        <taxon>Ecdysozoa</taxon>
        <taxon>Arthropoda</taxon>
        <taxon>Hexapoda</taxon>
        <taxon>Insecta</taxon>
        <taxon>Pterygota</taxon>
        <taxon>Neoptera</taxon>
        <taxon>Endopterygota</taxon>
        <taxon>Coleoptera</taxon>
        <taxon>Polyphaga</taxon>
        <taxon>Cucujiformia</taxon>
        <taxon>Chrysomeloidea</taxon>
        <taxon>Chrysomelidae</taxon>
        <taxon>Bruchinae</taxon>
        <taxon>Bruchini</taxon>
        <taxon>Acanthoscelides</taxon>
    </lineage>
</organism>
<comment type="caution">
    <text evidence="1">The sequence shown here is derived from an EMBL/GenBank/DDBJ whole genome shotgun (WGS) entry which is preliminary data.</text>
</comment>
<dbReference type="EMBL" id="CAKOFQ010007595">
    <property type="protein sequence ID" value="CAH2004548.1"/>
    <property type="molecule type" value="Genomic_DNA"/>
</dbReference>
<accession>A0A9P0Q3G5</accession>
<dbReference type="Proteomes" id="UP001152888">
    <property type="component" value="Unassembled WGS sequence"/>
</dbReference>
<gene>
    <name evidence="1" type="ORF">ACAOBT_LOCUS28065</name>
</gene>
<reference evidence="1" key="1">
    <citation type="submission" date="2022-03" db="EMBL/GenBank/DDBJ databases">
        <authorList>
            <person name="Sayadi A."/>
        </authorList>
    </citation>
    <scope>NUCLEOTIDE SEQUENCE</scope>
</reference>
<sequence>MTDHCAVEGELSIKNEGNEVTHPLEAVSLMMKAESSEGDKFDDLAASNEEFMINPSKVKSEMDMYSEAFKISEITEEFIIKDEDSETRMDVASDVVPNRTSKIKLPRKQAVYEKVDLKSCSCFTCTYTTYRECHLIRHMKLHSLPSLVWIFVRVQSLMQYLQMKKYCLIILCKTFIINGIFKDPDPEIQMHSL</sequence>
<name>A0A9P0Q3G5_ACAOB</name>
<protein>
    <submittedName>
        <fullName evidence="1">Uncharacterized protein</fullName>
    </submittedName>
</protein>
<dbReference type="AlphaFoldDB" id="A0A9P0Q3G5"/>
<evidence type="ECO:0000313" key="2">
    <source>
        <dbReference type="Proteomes" id="UP001152888"/>
    </source>
</evidence>
<keyword evidence="2" id="KW-1185">Reference proteome</keyword>
<proteinExistence type="predicted"/>
<evidence type="ECO:0000313" key="1">
    <source>
        <dbReference type="EMBL" id="CAH2004548.1"/>
    </source>
</evidence>